<dbReference type="PIRSF" id="PIRSF006257">
    <property type="entry name" value="UCP006257"/>
    <property type="match status" value="1"/>
</dbReference>
<proteinExistence type="predicted"/>
<dbReference type="PANTHER" id="PTHR39586">
    <property type="entry name" value="CYTOPLASMIC PROTEIN-RELATED"/>
    <property type="match status" value="1"/>
</dbReference>
<evidence type="ECO:0000313" key="2">
    <source>
        <dbReference type="EMBL" id="SFC21047.1"/>
    </source>
</evidence>
<dbReference type="OrthoDB" id="8794567at2"/>
<dbReference type="GO" id="GO:0044010">
    <property type="term" value="P:single-species biofilm formation"/>
    <property type="evidence" value="ECO:0007669"/>
    <property type="project" value="TreeGrafter"/>
</dbReference>
<keyword evidence="3" id="KW-1185">Reference proteome</keyword>
<accession>A0A1I1HAM0</accession>
<dbReference type="Gene3D" id="1.20.1440.40">
    <property type="entry name" value="YqcC-like"/>
    <property type="match status" value="1"/>
</dbReference>
<dbReference type="InterPro" id="IPR036814">
    <property type="entry name" value="YqcC-like_sf"/>
</dbReference>
<dbReference type="EMBL" id="FOLH01000003">
    <property type="protein sequence ID" value="SFC21047.1"/>
    <property type="molecule type" value="Genomic_DNA"/>
</dbReference>
<dbReference type="STRING" id="1122252.SAMN05660443_1903"/>
<feature type="domain" description="YqcC-like" evidence="1">
    <location>
        <begin position="9"/>
        <end position="101"/>
    </location>
</feature>
<name>A0A1I1HAM0_9GAMM</name>
<evidence type="ECO:0000259" key="1">
    <source>
        <dbReference type="Pfam" id="PF04287"/>
    </source>
</evidence>
<gene>
    <name evidence="2" type="ORF">SAMN05660443_1903</name>
</gene>
<organism evidence="2 3">
    <name type="scientific">Marinospirillum celere</name>
    <dbReference type="NCBI Taxonomy" id="1122252"/>
    <lineage>
        <taxon>Bacteria</taxon>
        <taxon>Pseudomonadati</taxon>
        <taxon>Pseudomonadota</taxon>
        <taxon>Gammaproteobacteria</taxon>
        <taxon>Oceanospirillales</taxon>
        <taxon>Oceanospirillaceae</taxon>
        <taxon>Marinospirillum</taxon>
    </lineage>
</organism>
<reference evidence="2 3" key="1">
    <citation type="submission" date="2016-10" db="EMBL/GenBank/DDBJ databases">
        <authorList>
            <person name="de Groot N.N."/>
        </authorList>
    </citation>
    <scope>NUCLEOTIDE SEQUENCE [LARGE SCALE GENOMIC DNA]</scope>
    <source>
        <strain evidence="2 3">DSM 18438</strain>
    </source>
</reference>
<sequence length="118" mass="13152">MTAKHKIVYKLLVLLQVRMQKTDLWQVAHPEPEALESQEPFCVDTLSMEQWLKFVFIPRMQALLDAGAPLPEACALTPQVEMQLPSQSQAAVSEVTQAIDDLLTEGKTPPASLLKQVL</sequence>
<dbReference type="PANTHER" id="PTHR39586:SF1">
    <property type="entry name" value="CYTOPLASMIC PROTEIN"/>
    <property type="match status" value="1"/>
</dbReference>
<dbReference type="Pfam" id="PF04287">
    <property type="entry name" value="DUF446"/>
    <property type="match status" value="1"/>
</dbReference>
<dbReference type="SUPFAM" id="SSF158452">
    <property type="entry name" value="YqcC-like"/>
    <property type="match status" value="1"/>
</dbReference>
<dbReference type="RefSeq" id="WP_091962542.1">
    <property type="nucleotide sequence ID" value="NZ_FOLH01000003.1"/>
</dbReference>
<dbReference type="InterPro" id="IPR023376">
    <property type="entry name" value="YqcC-like_dom"/>
</dbReference>
<dbReference type="InterPro" id="IPR007384">
    <property type="entry name" value="UCP006257"/>
</dbReference>
<dbReference type="AlphaFoldDB" id="A0A1I1HAM0"/>
<protein>
    <submittedName>
        <fullName evidence="2">Uncharacterized conserved protein YqcC, DUF446 family</fullName>
    </submittedName>
</protein>
<evidence type="ECO:0000313" key="3">
    <source>
        <dbReference type="Proteomes" id="UP000199058"/>
    </source>
</evidence>
<dbReference type="Proteomes" id="UP000199058">
    <property type="component" value="Unassembled WGS sequence"/>
</dbReference>